<dbReference type="SUPFAM" id="SSF49464">
    <property type="entry name" value="Carboxypeptidase regulatory domain-like"/>
    <property type="match status" value="1"/>
</dbReference>
<keyword evidence="3" id="KW-1185">Reference proteome</keyword>
<gene>
    <name evidence="2" type="ORF">DUE52_10530</name>
</gene>
<evidence type="ECO:0000313" key="2">
    <source>
        <dbReference type="EMBL" id="RCR69767.1"/>
    </source>
</evidence>
<feature type="chain" id="PRO_5016685948" evidence="1">
    <location>
        <begin position="29"/>
        <end position="243"/>
    </location>
</feature>
<name>A0A368JQ19_9BACT</name>
<dbReference type="AlphaFoldDB" id="A0A368JQ19"/>
<keyword evidence="2" id="KW-0121">Carboxypeptidase</keyword>
<keyword evidence="2" id="KW-0645">Protease</keyword>
<organism evidence="2 3">
    <name type="scientific">Larkinella punicea</name>
    <dbReference type="NCBI Taxonomy" id="2315727"/>
    <lineage>
        <taxon>Bacteria</taxon>
        <taxon>Pseudomonadati</taxon>
        <taxon>Bacteroidota</taxon>
        <taxon>Cytophagia</taxon>
        <taxon>Cytophagales</taxon>
        <taxon>Spirosomataceae</taxon>
        <taxon>Larkinella</taxon>
    </lineage>
</organism>
<dbReference type="Proteomes" id="UP000253383">
    <property type="component" value="Unassembled WGS sequence"/>
</dbReference>
<sequence length="243" mass="27352">MKTSFIQLVVILTLASGLMLTTSHTARAQGQEKLIMFTGIITAGKTSEPLPEAYISIPRAGRGVLSNSIGYFAIPVLPGDSIVFSYLGFKKQYHIIPRRLTEQSYSAVVAMQEDVQMLTEVKVYPYPTEELFKQAFVNLKLPDEKERENMARNLSAESMQRLAALTPMSAAGNYRYYLNQQWFGRESITGRSQLTTIPFLNPFAWASFIKSVKNGDLKKKDFRQELNATPPEGLSRQDILKNN</sequence>
<keyword evidence="2" id="KW-0378">Hydrolase</keyword>
<keyword evidence="1" id="KW-0732">Signal</keyword>
<feature type="signal peptide" evidence="1">
    <location>
        <begin position="1"/>
        <end position="28"/>
    </location>
</feature>
<protein>
    <submittedName>
        <fullName evidence="2">Carboxypeptidase-like regulatory domain-containing protein</fullName>
    </submittedName>
</protein>
<dbReference type="EMBL" id="QOWE01000007">
    <property type="protein sequence ID" value="RCR69767.1"/>
    <property type="molecule type" value="Genomic_DNA"/>
</dbReference>
<reference evidence="2 3" key="1">
    <citation type="submission" date="2018-07" db="EMBL/GenBank/DDBJ databases">
        <title>Genome analysis of Larkinella rosea.</title>
        <authorList>
            <person name="Zhou Z."/>
            <person name="Wang G."/>
        </authorList>
    </citation>
    <scope>NUCLEOTIDE SEQUENCE [LARGE SCALE GENOMIC DNA]</scope>
    <source>
        <strain evidence="3">zzj9</strain>
    </source>
</reference>
<dbReference type="GO" id="GO:0004180">
    <property type="term" value="F:carboxypeptidase activity"/>
    <property type="evidence" value="ECO:0007669"/>
    <property type="project" value="UniProtKB-KW"/>
</dbReference>
<dbReference type="Pfam" id="PF13715">
    <property type="entry name" value="CarbopepD_reg_2"/>
    <property type="match status" value="1"/>
</dbReference>
<comment type="caution">
    <text evidence="2">The sequence shown here is derived from an EMBL/GenBank/DDBJ whole genome shotgun (WGS) entry which is preliminary data.</text>
</comment>
<dbReference type="OrthoDB" id="1115630at2"/>
<dbReference type="RefSeq" id="WP_114405961.1">
    <property type="nucleotide sequence ID" value="NZ_QOWE01000007.1"/>
</dbReference>
<accession>A0A368JQ19</accession>
<evidence type="ECO:0000256" key="1">
    <source>
        <dbReference type="SAM" id="SignalP"/>
    </source>
</evidence>
<proteinExistence type="predicted"/>
<evidence type="ECO:0000313" key="3">
    <source>
        <dbReference type="Proteomes" id="UP000253383"/>
    </source>
</evidence>
<dbReference type="InterPro" id="IPR008969">
    <property type="entry name" value="CarboxyPept-like_regulatory"/>
</dbReference>